<feature type="region of interest" description="Disordered" evidence="1">
    <location>
        <begin position="1"/>
        <end position="81"/>
    </location>
</feature>
<dbReference type="EMBL" id="UINC01111760">
    <property type="protein sequence ID" value="SVC80208.1"/>
    <property type="molecule type" value="Genomic_DNA"/>
</dbReference>
<reference evidence="2" key="1">
    <citation type="submission" date="2018-05" db="EMBL/GenBank/DDBJ databases">
        <authorList>
            <person name="Lanie J.A."/>
            <person name="Ng W.-L."/>
            <person name="Kazmierczak K.M."/>
            <person name="Andrzejewski T.M."/>
            <person name="Davidsen T.M."/>
            <person name="Wayne K.J."/>
            <person name="Tettelin H."/>
            <person name="Glass J.I."/>
            <person name="Rusch D."/>
            <person name="Podicherti R."/>
            <person name="Tsui H.-C.T."/>
            <person name="Winkler M.E."/>
        </authorList>
    </citation>
    <scope>NUCLEOTIDE SEQUENCE</scope>
</reference>
<proteinExistence type="predicted"/>
<feature type="compositionally biased region" description="Basic and acidic residues" evidence="1">
    <location>
        <begin position="30"/>
        <end position="52"/>
    </location>
</feature>
<organism evidence="2">
    <name type="scientific">marine metagenome</name>
    <dbReference type="NCBI Taxonomy" id="408172"/>
    <lineage>
        <taxon>unclassified sequences</taxon>
        <taxon>metagenomes</taxon>
        <taxon>ecological metagenomes</taxon>
    </lineage>
</organism>
<evidence type="ECO:0000313" key="2">
    <source>
        <dbReference type="EMBL" id="SVC80208.1"/>
    </source>
</evidence>
<evidence type="ECO:0000256" key="1">
    <source>
        <dbReference type="SAM" id="MobiDB-lite"/>
    </source>
</evidence>
<sequence length="336" mass="40020">DSEEQKEKEEESEEEKEQGSGSDSDEKSEEETKEKEEDKKEENKSLGQDRGHQATQQEQGWDSKEEPVAETDTSWESQKGDLLDKSVRENQYFNLHEFKNYKEFVVDYKQVLKDFRKYHNKFFYGIDYNTNKTYENKDRINAWIKVVAEYKLFKRDSAKAVNYMVKEFEMKKAATAYRRAQTSNSGTVDPLKLHSYKFNNDIFKRLTVLPDGKNHGLMMFIDWSGSMSDKLFDTIKQLMNLTMFCKKVNIPFEVYAFNNGRWDREKKQGAKVKYQDNDLSIDETFRMLNFISSRMNAKEYEQGMTNLYALGKSRHHSTYFYFRRRLQTQQEIDEQN</sequence>
<name>A0A382Q5K3_9ZZZZ</name>
<feature type="non-terminal residue" evidence="2">
    <location>
        <position position="336"/>
    </location>
</feature>
<protein>
    <submittedName>
        <fullName evidence="2">Uncharacterized protein</fullName>
    </submittedName>
</protein>
<feature type="non-terminal residue" evidence="2">
    <location>
        <position position="1"/>
    </location>
</feature>
<gene>
    <name evidence="2" type="ORF">METZ01_LOCUS333062</name>
</gene>
<accession>A0A382Q5K3</accession>
<dbReference type="AlphaFoldDB" id="A0A382Q5K3"/>